<dbReference type="SUPFAM" id="SSF52440">
    <property type="entry name" value="PreATP-grasp domain"/>
    <property type="match status" value="1"/>
</dbReference>
<evidence type="ECO:0000256" key="4">
    <source>
        <dbReference type="SAM" id="MobiDB-lite"/>
    </source>
</evidence>
<sequence>MNVVDSPVVVVANRGEIAVRVLRASRDEGLRAVLLAEAGDEVTRARRIADDVVTLERGVSSIYLDAPRLVAAAREVSSDRVLLHPGYGYLSEDPALPRACAEAGVEFVGPSPEALALLGHKGATRELADAVGAPTLRGTGVDPDAEQVCGLIAEVSGPVVLKAASGEAAAPSVSCGRQPESTRRWPPSAARPNASGGRWRCSRRSTSSTLATSRSRSRATATEPR</sequence>
<dbReference type="InterPro" id="IPR011764">
    <property type="entry name" value="Biotin_carboxylation_dom"/>
</dbReference>
<dbReference type="PANTHER" id="PTHR48095">
    <property type="entry name" value="PYRUVATE CARBOXYLASE SUBUNIT A"/>
    <property type="match status" value="1"/>
</dbReference>
<dbReference type="InterPro" id="IPR016185">
    <property type="entry name" value="PreATP-grasp_dom_sf"/>
</dbReference>
<dbReference type="PANTHER" id="PTHR48095:SF5">
    <property type="entry name" value="BLL7292 PROTEIN"/>
    <property type="match status" value="1"/>
</dbReference>
<dbReference type="InterPro" id="IPR005481">
    <property type="entry name" value="BC-like_N"/>
</dbReference>
<evidence type="ECO:0000256" key="3">
    <source>
        <dbReference type="ARBA" id="ARBA00022840"/>
    </source>
</evidence>
<evidence type="ECO:0000259" key="5">
    <source>
        <dbReference type="PROSITE" id="PS50979"/>
    </source>
</evidence>
<keyword evidence="3" id="KW-0067">ATP-binding</keyword>
<protein>
    <recommendedName>
        <fullName evidence="5">Biotin carboxylation domain-containing protein</fullName>
    </recommendedName>
</protein>
<dbReference type="InterPro" id="IPR051602">
    <property type="entry name" value="ACC_Biotin_Carboxylase"/>
</dbReference>
<evidence type="ECO:0000313" key="7">
    <source>
        <dbReference type="Proteomes" id="UP001157126"/>
    </source>
</evidence>
<keyword evidence="7" id="KW-1185">Reference proteome</keyword>
<dbReference type="PROSITE" id="PS50979">
    <property type="entry name" value="BC"/>
    <property type="match status" value="1"/>
</dbReference>
<accession>A0ABQ6IU81</accession>
<dbReference type="Proteomes" id="UP001157126">
    <property type="component" value="Unassembled WGS sequence"/>
</dbReference>
<name>A0ABQ6IU81_9MICO</name>
<evidence type="ECO:0000256" key="2">
    <source>
        <dbReference type="ARBA" id="ARBA00022741"/>
    </source>
</evidence>
<reference evidence="7" key="1">
    <citation type="journal article" date="2019" name="Int. J. Syst. Evol. Microbiol.">
        <title>The Global Catalogue of Microorganisms (GCM) 10K type strain sequencing project: providing services to taxonomists for standard genome sequencing and annotation.</title>
        <authorList>
            <consortium name="The Broad Institute Genomics Platform"/>
            <consortium name="The Broad Institute Genome Sequencing Center for Infectious Disease"/>
            <person name="Wu L."/>
            <person name="Ma J."/>
        </authorList>
    </citation>
    <scope>NUCLEOTIDE SEQUENCE [LARGE SCALE GENOMIC DNA]</scope>
    <source>
        <strain evidence="7">NBRC 113072</strain>
    </source>
</reference>
<gene>
    <name evidence="6" type="ORF">GCM10025883_26660</name>
</gene>
<evidence type="ECO:0000313" key="6">
    <source>
        <dbReference type="EMBL" id="GMA40621.1"/>
    </source>
</evidence>
<feature type="compositionally biased region" description="Low complexity" evidence="4">
    <location>
        <begin position="204"/>
        <end position="225"/>
    </location>
</feature>
<proteinExistence type="predicted"/>
<keyword evidence="1" id="KW-0436">Ligase</keyword>
<dbReference type="Gene3D" id="3.30.470.20">
    <property type="entry name" value="ATP-grasp fold, B domain"/>
    <property type="match status" value="1"/>
</dbReference>
<keyword evidence="2" id="KW-0547">Nucleotide-binding</keyword>
<evidence type="ECO:0000256" key="1">
    <source>
        <dbReference type="ARBA" id="ARBA00022598"/>
    </source>
</evidence>
<feature type="region of interest" description="Disordered" evidence="4">
    <location>
        <begin position="171"/>
        <end position="225"/>
    </location>
</feature>
<dbReference type="EMBL" id="BSUO01000001">
    <property type="protein sequence ID" value="GMA40621.1"/>
    <property type="molecule type" value="Genomic_DNA"/>
</dbReference>
<comment type="caution">
    <text evidence="6">The sequence shown here is derived from an EMBL/GenBank/DDBJ whole genome shotgun (WGS) entry which is preliminary data.</text>
</comment>
<organism evidence="6 7">
    <name type="scientific">Mobilicoccus caccae</name>
    <dbReference type="NCBI Taxonomy" id="1859295"/>
    <lineage>
        <taxon>Bacteria</taxon>
        <taxon>Bacillati</taxon>
        <taxon>Actinomycetota</taxon>
        <taxon>Actinomycetes</taxon>
        <taxon>Micrococcales</taxon>
        <taxon>Dermatophilaceae</taxon>
        <taxon>Mobilicoccus</taxon>
    </lineage>
</organism>
<feature type="domain" description="Biotin carboxylation" evidence="5">
    <location>
        <begin position="5"/>
        <end position="225"/>
    </location>
</feature>
<dbReference type="Pfam" id="PF00289">
    <property type="entry name" value="Biotin_carb_N"/>
    <property type="match status" value="1"/>
</dbReference>